<evidence type="ECO:0000313" key="1">
    <source>
        <dbReference type="EMBL" id="GLZ76782.1"/>
    </source>
</evidence>
<dbReference type="Proteomes" id="UP001165079">
    <property type="component" value="Unassembled WGS sequence"/>
</dbReference>
<organism evidence="1 2">
    <name type="scientific">Actinorhabdospora filicis</name>
    <dbReference type="NCBI Taxonomy" id="1785913"/>
    <lineage>
        <taxon>Bacteria</taxon>
        <taxon>Bacillati</taxon>
        <taxon>Actinomycetota</taxon>
        <taxon>Actinomycetes</taxon>
        <taxon>Micromonosporales</taxon>
        <taxon>Micromonosporaceae</taxon>
        <taxon>Actinorhabdospora</taxon>
    </lineage>
</organism>
<dbReference type="RefSeq" id="WP_285661940.1">
    <property type="nucleotide sequence ID" value="NZ_BSTX01000001.1"/>
</dbReference>
<reference evidence="1" key="1">
    <citation type="submission" date="2023-03" db="EMBL/GenBank/DDBJ databases">
        <title>Actinorhabdospora filicis NBRC 111898.</title>
        <authorList>
            <person name="Ichikawa N."/>
            <person name="Sato H."/>
            <person name="Tonouchi N."/>
        </authorList>
    </citation>
    <scope>NUCLEOTIDE SEQUENCE</scope>
    <source>
        <strain evidence="1">NBRC 111898</strain>
    </source>
</reference>
<sequence>MNYGVDPAGLREHAERVRDEVVARVRAAADLARGVPGETGTAAALRGLAVMGDELAGLVHATAAAYAGTEQTATRAMDGER</sequence>
<name>A0A9W6SIW3_9ACTN</name>
<comment type="caution">
    <text evidence="1">The sequence shown here is derived from an EMBL/GenBank/DDBJ whole genome shotgun (WGS) entry which is preliminary data.</text>
</comment>
<dbReference type="EMBL" id="BSTX01000001">
    <property type="protein sequence ID" value="GLZ76782.1"/>
    <property type="molecule type" value="Genomic_DNA"/>
</dbReference>
<evidence type="ECO:0000313" key="2">
    <source>
        <dbReference type="Proteomes" id="UP001165079"/>
    </source>
</evidence>
<protein>
    <submittedName>
        <fullName evidence="1">Uncharacterized protein</fullName>
    </submittedName>
</protein>
<proteinExistence type="predicted"/>
<accession>A0A9W6SIW3</accession>
<keyword evidence="2" id="KW-1185">Reference proteome</keyword>
<gene>
    <name evidence="1" type="ORF">Afil01_15890</name>
</gene>
<dbReference type="AlphaFoldDB" id="A0A9W6SIW3"/>